<comment type="subunit">
    <text evidence="3">Homodimer.</text>
</comment>
<keyword evidence="6" id="KW-0663">Pyridoxal phosphate</keyword>
<sequence length="380" mass="40565">MEFSDRVTSVEPSATLAVSNLASELEADGVDVVDLSVGEPDFATPGNVVEAGKDAMDAGHTGYAPSNGVPELRDAVAEKLQGDGLDYEADNVIVTPGAKQALYETFQTVVDDGDEVVLLDPAWVSYEAMAKLAGGELSRVDLAPHDFQLEPALDDLAETVSDDTELLVVNSPSNPTGAVYSRAAMEGVRDLAVDHDVTVISDEIYQHINYGKEHVSLAGLDGMFERTVTVNGFSKAYSMTGWRLGYLAAPEELVSQAGKVHSHSVSSAANFVQRAGVEALQNTDDAVDEMVDAFASRRDLLVDRFEEYGKDVSVPDGAFYLMLPVADDDQTWCQDALKDAHVATVPGSAFGAPGYARLSYAASTERLEEAVDRLAAEGYL</sequence>
<gene>
    <name evidence="9" type="ORF">SAMN04487945_0851</name>
</gene>
<dbReference type="InterPro" id="IPR015422">
    <property type="entry name" value="PyrdxlP-dep_Trfase_small"/>
</dbReference>
<comment type="similarity">
    <text evidence="2 7">Belongs to the class-I pyridoxal-phosphate-dependent aminotransferase family.</text>
</comment>
<comment type="cofactor">
    <cofactor evidence="1 7">
        <name>pyridoxal 5'-phosphate</name>
        <dbReference type="ChEBI" id="CHEBI:597326"/>
    </cofactor>
</comment>
<evidence type="ECO:0000259" key="8">
    <source>
        <dbReference type="Pfam" id="PF00155"/>
    </source>
</evidence>
<dbReference type="Gene3D" id="3.40.640.10">
    <property type="entry name" value="Type I PLP-dependent aspartate aminotransferase-like (Major domain)"/>
    <property type="match status" value="1"/>
</dbReference>
<dbReference type="InterPro" id="IPR004838">
    <property type="entry name" value="NHTrfase_class1_PyrdxlP-BS"/>
</dbReference>
<dbReference type="GO" id="GO:0008483">
    <property type="term" value="F:transaminase activity"/>
    <property type="evidence" value="ECO:0007669"/>
    <property type="project" value="UniProtKB-KW"/>
</dbReference>
<evidence type="ECO:0000313" key="9">
    <source>
        <dbReference type="EMBL" id="SEW00375.1"/>
    </source>
</evidence>
<organism evidence="9 10">
    <name type="scientific">Halobacterium jilantaiense</name>
    <dbReference type="NCBI Taxonomy" id="355548"/>
    <lineage>
        <taxon>Archaea</taxon>
        <taxon>Methanobacteriati</taxon>
        <taxon>Methanobacteriota</taxon>
        <taxon>Stenosarchaea group</taxon>
        <taxon>Halobacteria</taxon>
        <taxon>Halobacteriales</taxon>
        <taxon>Halobacteriaceae</taxon>
        <taxon>Halobacterium</taxon>
    </lineage>
</organism>
<evidence type="ECO:0000256" key="7">
    <source>
        <dbReference type="RuleBase" id="RU000481"/>
    </source>
</evidence>
<dbReference type="InterPro" id="IPR004839">
    <property type="entry name" value="Aminotransferase_I/II_large"/>
</dbReference>
<dbReference type="OrthoDB" id="372018at2157"/>
<evidence type="ECO:0000256" key="1">
    <source>
        <dbReference type="ARBA" id="ARBA00001933"/>
    </source>
</evidence>
<evidence type="ECO:0000256" key="3">
    <source>
        <dbReference type="ARBA" id="ARBA00011738"/>
    </source>
</evidence>
<dbReference type="EMBL" id="FOJA01000001">
    <property type="protein sequence ID" value="SEW00375.1"/>
    <property type="molecule type" value="Genomic_DNA"/>
</dbReference>
<dbReference type="FunFam" id="3.40.640.10:FF:000033">
    <property type="entry name" value="Aspartate aminotransferase"/>
    <property type="match status" value="1"/>
</dbReference>
<keyword evidence="5 7" id="KW-0808">Transferase</keyword>
<evidence type="ECO:0000256" key="6">
    <source>
        <dbReference type="ARBA" id="ARBA00022898"/>
    </source>
</evidence>
<dbReference type="GO" id="GO:0030170">
    <property type="term" value="F:pyridoxal phosphate binding"/>
    <property type="evidence" value="ECO:0007669"/>
    <property type="project" value="InterPro"/>
</dbReference>
<dbReference type="STRING" id="355548.SAMN04487945_0851"/>
<dbReference type="Pfam" id="PF00155">
    <property type="entry name" value="Aminotran_1_2"/>
    <property type="match status" value="1"/>
</dbReference>
<dbReference type="PANTHER" id="PTHR46383:SF1">
    <property type="entry name" value="ASPARTATE AMINOTRANSFERASE"/>
    <property type="match status" value="1"/>
</dbReference>
<dbReference type="RefSeq" id="WP_089668134.1">
    <property type="nucleotide sequence ID" value="NZ_FOJA01000001.1"/>
</dbReference>
<dbReference type="GO" id="GO:0006520">
    <property type="term" value="P:amino acid metabolic process"/>
    <property type="evidence" value="ECO:0007669"/>
    <property type="project" value="InterPro"/>
</dbReference>
<dbReference type="PROSITE" id="PS00105">
    <property type="entry name" value="AA_TRANSFER_CLASS_1"/>
    <property type="match status" value="1"/>
</dbReference>
<dbReference type="PANTHER" id="PTHR46383">
    <property type="entry name" value="ASPARTATE AMINOTRANSFERASE"/>
    <property type="match status" value="1"/>
</dbReference>
<dbReference type="SUPFAM" id="SSF53383">
    <property type="entry name" value="PLP-dependent transferases"/>
    <property type="match status" value="1"/>
</dbReference>
<dbReference type="EC" id="2.6.1.-" evidence="7"/>
<reference evidence="9 10" key="1">
    <citation type="submission" date="2016-10" db="EMBL/GenBank/DDBJ databases">
        <authorList>
            <person name="de Groot N.N."/>
        </authorList>
    </citation>
    <scope>NUCLEOTIDE SEQUENCE [LARGE SCALE GENOMIC DNA]</scope>
    <source>
        <strain evidence="9 10">CGMCC 1.5337</strain>
    </source>
</reference>
<name>A0A1I0NG00_9EURY</name>
<dbReference type="Proteomes" id="UP000198518">
    <property type="component" value="Unassembled WGS sequence"/>
</dbReference>
<keyword evidence="10" id="KW-1185">Reference proteome</keyword>
<evidence type="ECO:0000256" key="4">
    <source>
        <dbReference type="ARBA" id="ARBA00022576"/>
    </source>
</evidence>
<dbReference type="InterPro" id="IPR015424">
    <property type="entry name" value="PyrdxlP-dep_Trfase"/>
</dbReference>
<dbReference type="Gene3D" id="3.90.1150.10">
    <property type="entry name" value="Aspartate Aminotransferase, domain 1"/>
    <property type="match status" value="1"/>
</dbReference>
<accession>A0A1I0NG00</accession>
<dbReference type="InterPro" id="IPR050596">
    <property type="entry name" value="AspAT/PAT-like"/>
</dbReference>
<evidence type="ECO:0000256" key="5">
    <source>
        <dbReference type="ARBA" id="ARBA00022679"/>
    </source>
</evidence>
<dbReference type="InterPro" id="IPR015421">
    <property type="entry name" value="PyrdxlP-dep_Trfase_major"/>
</dbReference>
<evidence type="ECO:0000313" key="10">
    <source>
        <dbReference type="Proteomes" id="UP000198518"/>
    </source>
</evidence>
<protein>
    <recommendedName>
        <fullName evidence="7">Aminotransferase</fullName>
        <ecNumber evidence="7">2.6.1.-</ecNumber>
    </recommendedName>
</protein>
<evidence type="ECO:0000256" key="2">
    <source>
        <dbReference type="ARBA" id="ARBA00007441"/>
    </source>
</evidence>
<keyword evidence="4 7" id="KW-0032">Aminotransferase</keyword>
<dbReference type="AlphaFoldDB" id="A0A1I0NG00"/>
<feature type="domain" description="Aminotransferase class I/classII large" evidence="8">
    <location>
        <begin position="31"/>
        <end position="374"/>
    </location>
</feature>
<dbReference type="CDD" id="cd00609">
    <property type="entry name" value="AAT_like"/>
    <property type="match status" value="1"/>
</dbReference>
<proteinExistence type="inferred from homology"/>